<evidence type="ECO:0000256" key="5">
    <source>
        <dbReference type="ARBA" id="ARBA00022989"/>
    </source>
</evidence>
<dbReference type="Pfam" id="PF25179">
    <property type="entry name" value="LMF1_C"/>
    <property type="match status" value="1"/>
</dbReference>
<comment type="function">
    <text evidence="8">Involved in the maturation of specific proteins in the endoplasmic reticulum.</text>
</comment>
<gene>
    <name evidence="11" type="ORF">LSH36_275g00016</name>
</gene>
<evidence type="ECO:0000259" key="10">
    <source>
        <dbReference type="Pfam" id="PF25179"/>
    </source>
</evidence>
<dbReference type="GO" id="GO:0005789">
    <property type="term" value="C:endoplasmic reticulum membrane"/>
    <property type="evidence" value="ECO:0007669"/>
    <property type="project" value="UniProtKB-SubCell"/>
</dbReference>
<keyword evidence="4 8" id="KW-0256">Endoplasmic reticulum</keyword>
<dbReference type="AlphaFoldDB" id="A0AAD9N2B8"/>
<comment type="caution">
    <text evidence="8">Lacks conserved residue(s) required for the propagation of feature annotation.</text>
</comment>
<evidence type="ECO:0000256" key="7">
    <source>
        <dbReference type="ARBA" id="ARBA00023180"/>
    </source>
</evidence>
<protein>
    <recommendedName>
        <fullName evidence="8">Lipase maturation factor</fullName>
    </recommendedName>
</protein>
<dbReference type="GO" id="GO:0051604">
    <property type="term" value="P:protein maturation"/>
    <property type="evidence" value="ECO:0007669"/>
    <property type="project" value="InterPro"/>
</dbReference>
<sequence>MFQFFLMLLILLTGNYNFFNIMTISLSLCLVDDNFIRKLIGQKQIGDNEEAKHYPLIGPLWRPIKWALNILVYGAIIYWTVKLFSLRISKKPWHITSNTVFKRRDLDVFLENIMPVTIWMGVISLSWEMVKAVLRSVAFERTLFKKLVNLIGCLLFGGIAFWMFAVSLMPHTAIHHGIQMALPAQVHRWHNQAKLYRLTSPYGLFRSYVYTALVKSSTWLKPSIMKPFKVDHTVIESRSRGNLWPILHRWHDNTQRFELTSSYGLFRTMTGVGGRPEVIIEGSNEIDDGWQEYHFLYKPGNVSAPLSWVAPHQPRLDWQMWFAALGSYEHNPWFLNLVYRILNNEPEVMELMGKNPFPQKPPKYIRATLYHYHFTTWDEKSDRFSNDDWWVRTKVKEYLPILSKKEPSFINYLKNAGIYKEKKDNPGGGNPRPFKLAMISSHALFQGSLWKIMSFWRGVAQMLAWMAGRLLAIMADWSRQAFGSYIAHHQPEEEISLTGAHVPKCANLGTRVPKCIHSFHSGACFVCIQLCCPATGCAMSPKKRKQSQASIYQNGHMTSRHNYVSCLRQNIFVCLAIKFLRVTISQIKQVVVELSEKCLKPGDAAV</sequence>
<evidence type="ECO:0000313" key="11">
    <source>
        <dbReference type="EMBL" id="KAK2154135.1"/>
    </source>
</evidence>
<dbReference type="Proteomes" id="UP001208570">
    <property type="component" value="Unassembled WGS sequence"/>
</dbReference>
<evidence type="ECO:0000256" key="1">
    <source>
        <dbReference type="ARBA" id="ARBA00004477"/>
    </source>
</evidence>
<dbReference type="InterPro" id="IPR057434">
    <property type="entry name" value="LMF1/2_N"/>
</dbReference>
<proteinExistence type="inferred from homology"/>
<keyword evidence="3 8" id="KW-0812">Transmembrane</keyword>
<dbReference type="InterPro" id="IPR057433">
    <property type="entry name" value="LMF1/2_C"/>
</dbReference>
<dbReference type="Pfam" id="PF06762">
    <property type="entry name" value="LMF1"/>
    <property type="match status" value="1"/>
</dbReference>
<evidence type="ECO:0000259" key="9">
    <source>
        <dbReference type="Pfam" id="PF06762"/>
    </source>
</evidence>
<comment type="similarity">
    <text evidence="2 8">Belongs to the lipase maturation factor family.</text>
</comment>
<reference evidence="11" key="1">
    <citation type="journal article" date="2023" name="Mol. Biol. Evol.">
        <title>Third-Generation Sequencing Reveals the Adaptive Role of the Epigenome in Three Deep-Sea Polychaetes.</title>
        <authorList>
            <person name="Perez M."/>
            <person name="Aroh O."/>
            <person name="Sun Y."/>
            <person name="Lan Y."/>
            <person name="Juniper S.K."/>
            <person name="Young C.R."/>
            <person name="Angers B."/>
            <person name="Qian P.Y."/>
        </authorList>
    </citation>
    <scope>NUCLEOTIDE SEQUENCE</scope>
    <source>
        <strain evidence="11">P08H-3</strain>
    </source>
</reference>
<keyword evidence="12" id="KW-1185">Reference proteome</keyword>
<dbReference type="PANTHER" id="PTHR14463">
    <property type="entry name" value="LIPASE MATURATION FACTOR"/>
    <property type="match status" value="1"/>
</dbReference>
<evidence type="ECO:0000256" key="8">
    <source>
        <dbReference type="RuleBase" id="RU361229"/>
    </source>
</evidence>
<evidence type="ECO:0000256" key="3">
    <source>
        <dbReference type="ARBA" id="ARBA00022692"/>
    </source>
</evidence>
<comment type="caution">
    <text evidence="11">The sequence shown here is derived from an EMBL/GenBank/DDBJ whole genome shotgun (WGS) entry which is preliminary data.</text>
</comment>
<feature type="domain" description="Lipase maturation factor 1/2 C-terminal" evidence="10">
    <location>
        <begin position="259"/>
        <end position="400"/>
    </location>
</feature>
<keyword evidence="6 8" id="KW-0472">Membrane</keyword>
<accession>A0AAD9N2B8</accession>
<organism evidence="11 12">
    <name type="scientific">Paralvinella palmiformis</name>
    <dbReference type="NCBI Taxonomy" id="53620"/>
    <lineage>
        <taxon>Eukaryota</taxon>
        <taxon>Metazoa</taxon>
        <taxon>Spiralia</taxon>
        <taxon>Lophotrochozoa</taxon>
        <taxon>Annelida</taxon>
        <taxon>Polychaeta</taxon>
        <taxon>Sedentaria</taxon>
        <taxon>Canalipalpata</taxon>
        <taxon>Terebellida</taxon>
        <taxon>Terebelliformia</taxon>
        <taxon>Alvinellidae</taxon>
        <taxon>Paralvinella</taxon>
    </lineage>
</organism>
<feature type="transmembrane region" description="Helical" evidence="8">
    <location>
        <begin position="147"/>
        <end position="169"/>
    </location>
</feature>
<keyword evidence="5 8" id="KW-1133">Transmembrane helix</keyword>
<evidence type="ECO:0000256" key="6">
    <source>
        <dbReference type="ARBA" id="ARBA00023136"/>
    </source>
</evidence>
<dbReference type="EMBL" id="JAODUP010000275">
    <property type="protein sequence ID" value="KAK2154135.1"/>
    <property type="molecule type" value="Genomic_DNA"/>
</dbReference>
<feature type="transmembrane region" description="Helical" evidence="8">
    <location>
        <begin position="106"/>
        <end position="127"/>
    </location>
</feature>
<dbReference type="PANTHER" id="PTHR14463:SF5">
    <property type="entry name" value="LIPASE MATURATION FACTOR 2"/>
    <property type="match status" value="1"/>
</dbReference>
<feature type="domain" description="Lipase maturation factor 1/2 N-terminal" evidence="9">
    <location>
        <begin position="1"/>
        <end position="37"/>
    </location>
</feature>
<comment type="subcellular location">
    <subcellularLocation>
        <location evidence="1 8">Endoplasmic reticulum membrane</location>
        <topology evidence="1 8">Multi-pass membrane protein</topology>
    </subcellularLocation>
</comment>
<feature type="transmembrane region" description="Helical" evidence="8">
    <location>
        <begin position="66"/>
        <end position="85"/>
    </location>
</feature>
<name>A0AAD9N2B8_9ANNE</name>
<evidence type="ECO:0000256" key="4">
    <source>
        <dbReference type="ARBA" id="ARBA00022824"/>
    </source>
</evidence>
<dbReference type="InterPro" id="IPR009613">
    <property type="entry name" value="LMF"/>
</dbReference>
<evidence type="ECO:0000313" key="12">
    <source>
        <dbReference type="Proteomes" id="UP001208570"/>
    </source>
</evidence>
<evidence type="ECO:0000256" key="2">
    <source>
        <dbReference type="ARBA" id="ARBA00005512"/>
    </source>
</evidence>
<keyword evidence="7" id="KW-0325">Glycoprotein</keyword>